<feature type="domain" description="Alcohol dehydrogenase-like N-terminal" evidence="9">
    <location>
        <begin position="60"/>
        <end position="174"/>
    </location>
</feature>
<reference evidence="10" key="1">
    <citation type="submission" date="2023-03" db="EMBL/GenBank/DDBJ databases">
        <title>Massive genome expansion in bonnet fungi (Mycena s.s.) driven by repeated elements and novel gene families across ecological guilds.</title>
        <authorList>
            <consortium name="Lawrence Berkeley National Laboratory"/>
            <person name="Harder C.B."/>
            <person name="Miyauchi S."/>
            <person name="Viragh M."/>
            <person name="Kuo A."/>
            <person name="Thoen E."/>
            <person name="Andreopoulos B."/>
            <person name="Lu D."/>
            <person name="Skrede I."/>
            <person name="Drula E."/>
            <person name="Henrissat B."/>
            <person name="Morin E."/>
            <person name="Kohler A."/>
            <person name="Barry K."/>
            <person name="LaButti K."/>
            <person name="Morin E."/>
            <person name="Salamov A."/>
            <person name="Lipzen A."/>
            <person name="Mereny Z."/>
            <person name="Hegedus B."/>
            <person name="Baldrian P."/>
            <person name="Stursova M."/>
            <person name="Weitz H."/>
            <person name="Taylor A."/>
            <person name="Grigoriev I.V."/>
            <person name="Nagy L.G."/>
            <person name="Martin F."/>
            <person name="Kauserud H."/>
        </authorList>
    </citation>
    <scope>NUCLEOTIDE SEQUENCE</scope>
    <source>
        <strain evidence="10">CBHHK002</strain>
    </source>
</reference>
<evidence type="ECO:0000256" key="2">
    <source>
        <dbReference type="ARBA" id="ARBA00008072"/>
    </source>
</evidence>
<evidence type="ECO:0000256" key="3">
    <source>
        <dbReference type="ARBA" id="ARBA00022723"/>
    </source>
</evidence>
<comment type="similarity">
    <text evidence="2">Belongs to the zinc-containing alcohol dehydrogenase family.</text>
</comment>
<dbReference type="AlphaFoldDB" id="A0AAD7AQ61"/>
<keyword evidence="3" id="KW-0479">Metal-binding</keyword>
<name>A0AAD7AQ61_9AGAR</name>
<evidence type="ECO:0000259" key="9">
    <source>
        <dbReference type="Pfam" id="PF08240"/>
    </source>
</evidence>
<dbReference type="Gene3D" id="3.40.50.720">
    <property type="entry name" value="NAD(P)-binding Rossmann-like Domain"/>
    <property type="match status" value="1"/>
</dbReference>
<dbReference type="FunFam" id="3.40.50.720:FF:000068">
    <property type="entry name" value="Sorbitol dehydrogenase"/>
    <property type="match status" value="1"/>
</dbReference>
<proteinExistence type="inferred from homology"/>
<sequence length="405" mass="43600">MPPSIIQDDKDSIRPNSKDAHVEHASDTGVSDLLKYGNPALKVTADHRIKMEEAPIQEPGPGEVLIHIKTTGICGSDIHFWKRGAIGSLTVDGDCTLGHEASGVVLRTHPTVTSLRPGDRVALEPGVPCGACFLCRSGRYNLCSAVAFAGVYPHDGTLQRFKTHPAAWCHKLPDAVSFAEAALLEPLSVVMHGIATAPLSLGRAALVCGAGPIGLLALKAARASGAWPLVVTDLEEVRLAFAERYVPGVRTYWVDREKDARTNADGVRRLFLEGREAEGLNEEEREYLAPDTVLECTGVESSICTAVFAARRGGTVCVIGVGKDVMNNLPFMHMSLAEINLKFINRYRDTWPAGISALSGKVLDVKPLVSHVFPLEKAQEAMELCSDLSRGSIKVQIVDEVDVPV</sequence>
<dbReference type="InterPro" id="IPR045306">
    <property type="entry name" value="SDH-like"/>
</dbReference>
<evidence type="ECO:0000256" key="1">
    <source>
        <dbReference type="ARBA" id="ARBA00001947"/>
    </source>
</evidence>
<dbReference type="SUPFAM" id="SSF51735">
    <property type="entry name" value="NAD(P)-binding Rossmann-fold domains"/>
    <property type="match status" value="1"/>
</dbReference>
<dbReference type="InterPro" id="IPR013154">
    <property type="entry name" value="ADH-like_N"/>
</dbReference>
<dbReference type="GO" id="GO:0003939">
    <property type="term" value="F:L-iditol 2-dehydrogenase (NAD+) activity"/>
    <property type="evidence" value="ECO:0007669"/>
    <property type="project" value="TreeGrafter"/>
</dbReference>
<accession>A0AAD7AQ61</accession>
<evidence type="ECO:0000256" key="5">
    <source>
        <dbReference type="ARBA" id="ARBA00023002"/>
    </source>
</evidence>
<feature type="compositionally biased region" description="Basic and acidic residues" evidence="7">
    <location>
        <begin position="7"/>
        <end position="26"/>
    </location>
</feature>
<dbReference type="InterPro" id="IPR013149">
    <property type="entry name" value="ADH-like_C"/>
</dbReference>
<evidence type="ECO:0000313" key="11">
    <source>
        <dbReference type="Proteomes" id="UP001218218"/>
    </source>
</evidence>
<dbReference type="PANTHER" id="PTHR43161">
    <property type="entry name" value="SORBITOL DEHYDROGENASE"/>
    <property type="match status" value="1"/>
</dbReference>
<dbReference type="InterPro" id="IPR011032">
    <property type="entry name" value="GroES-like_sf"/>
</dbReference>
<keyword evidence="5" id="KW-0560">Oxidoreductase</keyword>
<dbReference type="Pfam" id="PF08240">
    <property type="entry name" value="ADH_N"/>
    <property type="match status" value="1"/>
</dbReference>
<gene>
    <name evidence="10" type="ORF">DFH08DRAFT_840436</name>
</gene>
<dbReference type="Proteomes" id="UP001218218">
    <property type="component" value="Unassembled WGS sequence"/>
</dbReference>
<organism evidence="10 11">
    <name type="scientific">Mycena albidolilacea</name>
    <dbReference type="NCBI Taxonomy" id="1033008"/>
    <lineage>
        <taxon>Eukaryota</taxon>
        <taxon>Fungi</taxon>
        <taxon>Dikarya</taxon>
        <taxon>Basidiomycota</taxon>
        <taxon>Agaricomycotina</taxon>
        <taxon>Agaricomycetes</taxon>
        <taxon>Agaricomycetidae</taxon>
        <taxon>Agaricales</taxon>
        <taxon>Marasmiineae</taxon>
        <taxon>Mycenaceae</taxon>
        <taxon>Mycena</taxon>
    </lineage>
</organism>
<dbReference type="CDD" id="cd05285">
    <property type="entry name" value="sorbitol_DH"/>
    <property type="match status" value="1"/>
</dbReference>
<dbReference type="Pfam" id="PF00107">
    <property type="entry name" value="ADH_zinc_N"/>
    <property type="match status" value="1"/>
</dbReference>
<keyword evidence="4" id="KW-0862">Zinc</keyword>
<evidence type="ECO:0000256" key="4">
    <source>
        <dbReference type="ARBA" id="ARBA00022833"/>
    </source>
</evidence>
<comment type="caution">
    <text evidence="10">The sequence shown here is derived from an EMBL/GenBank/DDBJ whole genome shotgun (WGS) entry which is preliminary data.</text>
</comment>
<dbReference type="InterPro" id="IPR036291">
    <property type="entry name" value="NAD(P)-bd_dom_sf"/>
</dbReference>
<dbReference type="PANTHER" id="PTHR43161:SF4">
    <property type="entry name" value="D-XYLULOSE REDUCTASE"/>
    <property type="match status" value="1"/>
</dbReference>
<dbReference type="Gene3D" id="3.90.180.10">
    <property type="entry name" value="Medium-chain alcohol dehydrogenases, catalytic domain"/>
    <property type="match status" value="1"/>
</dbReference>
<protein>
    <submittedName>
        <fullName evidence="10">Alcohol dehydrogenase</fullName>
    </submittedName>
</protein>
<dbReference type="GO" id="GO:0006062">
    <property type="term" value="P:sorbitol catabolic process"/>
    <property type="evidence" value="ECO:0007669"/>
    <property type="project" value="TreeGrafter"/>
</dbReference>
<evidence type="ECO:0000313" key="10">
    <source>
        <dbReference type="EMBL" id="KAJ7364946.1"/>
    </source>
</evidence>
<keyword evidence="11" id="KW-1185">Reference proteome</keyword>
<dbReference type="EMBL" id="JARIHO010000003">
    <property type="protein sequence ID" value="KAJ7364946.1"/>
    <property type="molecule type" value="Genomic_DNA"/>
</dbReference>
<evidence type="ECO:0000256" key="7">
    <source>
        <dbReference type="SAM" id="MobiDB-lite"/>
    </source>
</evidence>
<feature type="region of interest" description="Disordered" evidence="7">
    <location>
        <begin position="1"/>
        <end position="26"/>
    </location>
</feature>
<evidence type="ECO:0000259" key="8">
    <source>
        <dbReference type="Pfam" id="PF00107"/>
    </source>
</evidence>
<evidence type="ECO:0000256" key="6">
    <source>
        <dbReference type="ARBA" id="ARBA00023027"/>
    </source>
</evidence>
<feature type="domain" description="Alcohol dehydrogenase-like C-terminal" evidence="8">
    <location>
        <begin position="212"/>
        <end position="357"/>
    </location>
</feature>
<dbReference type="GO" id="GO:0046872">
    <property type="term" value="F:metal ion binding"/>
    <property type="evidence" value="ECO:0007669"/>
    <property type="project" value="UniProtKB-KW"/>
</dbReference>
<dbReference type="SUPFAM" id="SSF50129">
    <property type="entry name" value="GroES-like"/>
    <property type="match status" value="1"/>
</dbReference>
<keyword evidence="6" id="KW-0520">NAD</keyword>
<comment type="cofactor">
    <cofactor evidence="1">
        <name>Zn(2+)</name>
        <dbReference type="ChEBI" id="CHEBI:29105"/>
    </cofactor>
</comment>